<keyword evidence="8" id="KW-1185">Reference proteome</keyword>
<comment type="cofactor">
    <cofactor evidence="1">
        <name>pyridoxal 5'-phosphate</name>
        <dbReference type="ChEBI" id="CHEBI:597326"/>
    </cofactor>
</comment>
<dbReference type="InterPro" id="IPR001597">
    <property type="entry name" value="ArAA_b-elim_lyase/Thr_aldolase"/>
</dbReference>
<comment type="caution">
    <text evidence="7">The sequence shown here is derived from an EMBL/GenBank/DDBJ whole genome shotgun (WGS) entry which is preliminary data.</text>
</comment>
<dbReference type="InterPro" id="IPR015422">
    <property type="entry name" value="PyrdxlP-dep_Trfase_small"/>
</dbReference>
<keyword evidence="4" id="KW-0456">Lyase</keyword>
<dbReference type="OrthoDB" id="10261951at2759"/>
<sequence>MVTRTVDLRSDTVTKPTEAMRAAMATADVDDDVLRFDPTALSLETELARITGKEAGLFVPSGTMGNLISVLVHCDTRGSEVILGDISHIHIYENGGISTIGGVHPRTVKNNKDGTMDIASIEAAIRDPRGALVYPTTRLICLENTHANCGGKCLSVEYTDKVGELAKKHGLKLHIDGARIFNASVNWHQAETAAHFIGPPVLEDGFTPRNGSALGVPVHRLVQAADSVSVCLSKGLGAPVGSVIVGSKTFIAKAKILRKTLGGGMRQVGILCAAALVAVQENVGKLEGDHKKAKMLAEGLNKIHGITVDVASVETNIVYLDIEENSKFTSEKLCEYMEEHGVLVMSESSSRGMQSGVVITKLLISFPFGLFLKDTKTLVVGYSSRQSSLGSGRITKYLSCLNSLHKFSLGMLFFQRTLQVLLFWSSFLWVVASVGACFGAWASLHAHHASSKCPK</sequence>
<dbReference type="EMBL" id="RXIC02000026">
    <property type="protein sequence ID" value="KAB1202529.1"/>
    <property type="molecule type" value="Genomic_DNA"/>
</dbReference>
<keyword evidence="3" id="KW-0663">Pyridoxal phosphate</keyword>
<evidence type="ECO:0000313" key="8">
    <source>
        <dbReference type="Proteomes" id="UP000516437"/>
    </source>
</evidence>
<dbReference type="NCBIfam" id="NF041359">
    <property type="entry name" value="GntG_guanitoxin"/>
    <property type="match status" value="1"/>
</dbReference>
<reference evidence="7 8" key="1">
    <citation type="journal article" date="2019" name="Plant Biotechnol. J.">
        <title>The red bayberry genome and genetic basis of sex determination.</title>
        <authorList>
            <person name="Jia H.M."/>
            <person name="Jia H.J."/>
            <person name="Cai Q.L."/>
            <person name="Wang Y."/>
            <person name="Zhao H.B."/>
            <person name="Yang W.F."/>
            <person name="Wang G.Y."/>
            <person name="Li Y.H."/>
            <person name="Zhan D.L."/>
            <person name="Shen Y.T."/>
            <person name="Niu Q.F."/>
            <person name="Chang L."/>
            <person name="Qiu J."/>
            <person name="Zhao L."/>
            <person name="Xie H.B."/>
            <person name="Fu W.Y."/>
            <person name="Jin J."/>
            <person name="Li X.W."/>
            <person name="Jiao Y."/>
            <person name="Zhou C.C."/>
            <person name="Tu T."/>
            <person name="Chai C.Y."/>
            <person name="Gao J.L."/>
            <person name="Fan L.J."/>
            <person name="van de Weg E."/>
            <person name="Wang J.Y."/>
            <person name="Gao Z.S."/>
        </authorList>
    </citation>
    <scope>NUCLEOTIDE SEQUENCE [LARGE SCALE GENOMIC DNA]</scope>
    <source>
        <tissue evidence="7">Leaves</tissue>
    </source>
</reference>
<dbReference type="GO" id="GO:0006545">
    <property type="term" value="P:glycine biosynthetic process"/>
    <property type="evidence" value="ECO:0007669"/>
    <property type="project" value="TreeGrafter"/>
</dbReference>
<dbReference type="PANTHER" id="PTHR48097:SF9">
    <property type="entry name" value="L-THREONINE ALDOLASE"/>
    <property type="match status" value="1"/>
</dbReference>
<evidence type="ECO:0000313" key="7">
    <source>
        <dbReference type="EMBL" id="KAB1202529.1"/>
    </source>
</evidence>
<dbReference type="InterPro" id="IPR015424">
    <property type="entry name" value="PyrdxlP-dep_Trfase"/>
</dbReference>
<dbReference type="SUPFAM" id="SSF53383">
    <property type="entry name" value="PLP-dependent transferases"/>
    <property type="match status" value="1"/>
</dbReference>
<evidence type="ECO:0000256" key="3">
    <source>
        <dbReference type="ARBA" id="ARBA00022898"/>
    </source>
</evidence>
<organism evidence="7 8">
    <name type="scientific">Morella rubra</name>
    <name type="common">Chinese bayberry</name>
    <dbReference type="NCBI Taxonomy" id="262757"/>
    <lineage>
        <taxon>Eukaryota</taxon>
        <taxon>Viridiplantae</taxon>
        <taxon>Streptophyta</taxon>
        <taxon>Embryophyta</taxon>
        <taxon>Tracheophyta</taxon>
        <taxon>Spermatophyta</taxon>
        <taxon>Magnoliopsida</taxon>
        <taxon>eudicotyledons</taxon>
        <taxon>Gunneridae</taxon>
        <taxon>Pentapetalae</taxon>
        <taxon>rosids</taxon>
        <taxon>fabids</taxon>
        <taxon>Fagales</taxon>
        <taxon>Myricaceae</taxon>
        <taxon>Morella</taxon>
    </lineage>
</organism>
<dbReference type="InterPro" id="IPR023603">
    <property type="entry name" value="Low_specificity_L-TA-like"/>
</dbReference>
<dbReference type="Gene3D" id="3.40.640.10">
    <property type="entry name" value="Type I PLP-dependent aspartate aminotransferase-like (Major domain)"/>
    <property type="match status" value="1"/>
</dbReference>
<dbReference type="FunFam" id="3.40.640.10:FF:000030">
    <property type="entry name" value="Low-specificity L-threonine aldolase"/>
    <property type="match status" value="1"/>
</dbReference>
<evidence type="ECO:0000256" key="4">
    <source>
        <dbReference type="ARBA" id="ARBA00023239"/>
    </source>
</evidence>
<dbReference type="Pfam" id="PF01212">
    <property type="entry name" value="Beta_elim_lyase"/>
    <property type="match status" value="1"/>
</dbReference>
<dbReference type="Gene3D" id="3.90.1150.10">
    <property type="entry name" value="Aspartate Aminotransferase, domain 1"/>
    <property type="match status" value="1"/>
</dbReference>
<accession>A0A6A1UQB5</accession>
<evidence type="ECO:0000256" key="5">
    <source>
        <dbReference type="SAM" id="Phobius"/>
    </source>
</evidence>
<keyword evidence="5" id="KW-1133">Transmembrane helix</keyword>
<gene>
    <name evidence="7" type="ORF">CJ030_MR8G028568</name>
</gene>
<evidence type="ECO:0000256" key="1">
    <source>
        <dbReference type="ARBA" id="ARBA00001933"/>
    </source>
</evidence>
<proteinExistence type="inferred from homology"/>
<dbReference type="Proteomes" id="UP000516437">
    <property type="component" value="Chromosome 8"/>
</dbReference>
<comment type="similarity">
    <text evidence="2">Belongs to the threonine aldolase family.</text>
</comment>
<feature type="domain" description="Aromatic amino acid beta-eliminating lyase/threonine aldolase" evidence="6">
    <location>
        <begin position="7"/>
        <end position="321"/>
    </location>
</feature>
<dbReference type="PANTHER" id="PTHR48097">
    <property type="entry name" value="L-THREONINE ALDOLASE-RELATED"/>
    <property type="match status" value="1"/>
</dbReference>
<dbReference type="GO" id="GO:0005829">
    <property type="term" value="C:cytosol"/>
    <property type="evidence" value="ECO:0007669"/>
    <property type="project" value="TreeGrafter"/>
</dbReference>
<keyword evidence="5" id="KW-0472">Membrane</keyword>
<dbReference type="GO" id="GO:0006567">
    <property type="term" value="P:L-threonine catabolic process"/>
    <property type="evidence" value="ECO:0007669"/>
    <property type="project" value="TreeGrafter"/>
</dbReference>
<dbReference type="AlphaFoldDB" id="A0A6A1UQB5"/>
<name>A0A6A1UQB5_9ROSI</name>
<feature type="transmembrane region" description="Helical" evidence="5">
    <location>
        <begin position="421"/>
        <end position="442"/>
    </location>
</feature>
<dbReference type="GO" id="GO:0008732">
    <property type="term" value="F:L-allo-threonine aldolase activity"/>
    <property type="evidence" value="ECO:0007669"/>
    <property type="project" value="TreeGrafter"/>
</dbReference>
<protein>
    <submittedName>
        <fullName evidence="7">Putative low-specificity L-threonine aldolase 1</fullName>
    </submittedName>
</protein>
<evidence type="ECO:0000256" key="2">
    <source>
        <dbReference type="ARBA" id="ARBA00006966"/>
    </source>
</evidence>
<dbReference type="InterPro" id="IPR015421">
    <property type="entry name" value="PyrdxlP-dep_Trfase_major"/>
</dbReference>
<keyword evidence="5" id="KW-0812">Transmembrane</keyword>
<evidence type="ECO:0000259" key="6">
    <source>
        <dbReference type="Pfam" id="PF01212"/>
    </source>
</evidence>